<dbReference type="AlphaFoldDB" id="A0A2I0B8B5"/>
<evidence type="ECO:0000256" key="1">
    <source>
        <dbReference type="SAM" id="MobiDB-lite"/>
    </source>
</evidence>
<reference evidence="3 4" key="1">
    <citation type="journal article" date="2017" name="Nature">
        <title>The Apostasia genome and the evolution of orchids.</title>
        <authorList>
            <person name="Zhang G.Q."/>
            <person name="Liu K.W."/>
            <person name="Li Z."/>
            <person name="Lohaus R."/>
            <person name="Hsiao Y.Y."/>
            <person name="Niu S.C."/>
            <person name="Wang J.Y."/>
            <person name="Lin Y.C."/>
            <person name="Xu Q."/>
            <person name="Chen L.J."/>
            <person name="Yoshida K."/>
            <person name="Fujiwara S."/>
            <person name="Wang Z.W."/>
            <person name="Zhang Y.Q."/>
            <person name="Mitsuda N."/>
            <person name="Wang M."/>
            <person name="Liu G.H."/>
            <person name="Pecoraro L."/>
            <person name="Huang H.X."/>
            <person name="Xiao X.J."/>
            <person name="Lin M."/>
            <person name="Wu X.Y."/>
            <person name="Wu W.L."/>
            <person name="Chen Y.Y."/>
            <person name="Chang S.B."/>
            <person name="Sakamoto S."/>
            <person name="Ohme-Takagi M."/>
            <person name="Yagi M."/>
            <person name="Zeng S.J."/>
            <person name="Shen C.Y."/>
            <person name="Yeh C.M."/>
            <person name="Luo Y.B."/>
            <person name="Tsai W.C."/>
            <person name="Van de Peer Y."/>
            <person name="Liu Z.J."/>
        </authorList>
    </citation>
    <scope>NUCLEOTIDE SEQUENCE [LARGE SCALE GENOMIC DNA]</scope>
    <source>
        <strain evidence="4">cv. Shenzhen</strain>
        <tissue evidence="3">Stem</tissue>
    </source>
</reference>
<keyword evidence="4" id="KW-1185">Reference proteome</keyword>
<evidence type="ECO:0000313" key="4">
    <source>
        <dbReference type="Proteomes" id="UP000236161"/>
    </source>
</evidence>
<feature type="domain" description="GCK" evidence="2">
    <location>
        <begin position="79"/>
        <end position="153"/>
    </location>
</feature>
<feature type="compositionally biased region" description="Acidic residues" evidence="1">
    <location>
        <begin position="67"/>
        <end position="79"/>
    </location>
</feature>
<dbReference type="STRING" id="1088818.A0A2I0B8B5"/>
<accession>A0A2I0B8B5</accession>
<dbReference type="InterPro" id="IPR012891">
    <property type="entry name" value="GCK_dom"/>
</dbReference>
<proteinExistence type="predicted"/>
<sequence length="164" mass="17583">MAAGAATATAASLPPTSTLPDTESVNQVKDTDSFKQPEASASPPPTDSPSSADAETIIDSSEGVSTAEEDEEQGEEEKEECGFCLFMKGGGCREEFIAWENCVEEAEKTGENVVDKCMEVTSLLKKCMDAHADYYDPILKAEREMADAISEGDIDKETDSEIPK</sequence>
<gene>
    <name evidence="3" type="ORF">AXF42_Ash005048</name>
</gene>
<feature type="compositionally biased region" description="Low complexity" evidence="1">
    <location>
        <begin position="1"/>
        <end position="20"/>
    </location>
</feature>
<dbReference type="Gene3D" id="1.10.287.2900">
    <property type="match status" value="1"/>
</dbReference>
<dbReference type="Pfam" id="PF07802">
    <property type="entry name" value="GCK"/>
    <property type="match status" value="1"/>
</dbReference>
<dbReference type="Proteomes" id="UP000236161">
    <property type="component" value="Unassembled WGS sequence"/>
</dbReference>
<name>A0A2I0B8B5_9ASPA</name>
<organism evidence="3 4">
    <name type="scientific">Apostasia shenzhenica</name>
    <dbReference type="NCBI Taxonomy" id="1088818"/>
    <lineage>
        <taxon>Eukaryota</taxon>
        <taxon>Viridiplantae</taxon>
        <taxon>Streptophyta</taxon>
        <taxon>Embryophyta</taxon>
        <taxon>Tracheophyta</taxon>
        <taxon>Spermatophyta</taxon>
        <taxon>Magnoliopsida</taxon>
        <taxon>Liliopsida</taxon>
        <taxon>Asparagales</taxon>
        <taxon>Orchidaceae</taxon>
        <taxon>Apostasioideae</taxon>
        <taxon>Apostasia</taxon>
    </lineage>
</organism>
<dbReference type="PANTHER" id="PTHR34357">
    <property type="entry name" value="F7A19.14 PROTEIN-RELATED"/>
    <property type="match status" value="1"/>
</dbReference>
<protein>
    <recommendedName>
        <fullName evidence="2">GCK domain-containing protein</fullName>
    </recommendedName>
</protein>
<feature type="region of interest" description="Disordered" evidence="1">
    <location>
        <begin position="1"/>
        <end position="80"/>
    </location>
</feature>
<evidence type="ECO:0000259" key="2">
    <source>
        <dbReference type="SMART" id="SM01227"/>
    </source>
</evidence>
<dbReference type="EMBL" id="KZ451906">
    <property type="protein sequence ID" value="PKA64036.1"/>
    <property type="molecule type" value="Genomic_DNA"/>
</dbReference>
<dbReference type="SMART" id="SM01227">
    <property type="entry name" value="GCK"/>
    <property type="match status" value="1"/>
</dbReference>
<dbReference type="PANTHER" id="PTHR34357:SF2">
    <property type="entry name" value="F26F24.3-RELATED"/>
    <property type="match status" value="1"/>
</dbReference>
<evidence type="ECO:0000313" key="3">
    <source>
        <dbReference type="EMBL" id="PKA64036.1"/>
    </source>
</evidence>
<dbReference type="OrthoDB" id="2148418at2759"/>